<gene>
    <name evidence="2" type="ORF">NDU88_004204</name>
</gene>
<protein>
    <submittedName>
        <fullName evidence="2">Uncharacterized protein</fullName>
    </submittedName>
</protein>
<keyword evidence="3" id="KW-1185">Reference proteome</keyword>
<evidence type="ECO:0000313" key="2">
    <source>
        <dbReference type="EMBL" id="KAJ1163751.1"/>
    </source>
</evidence>
<dbReference type="EMBL" id="JANPWB010000008">
    <property type="protein sequence ID" value="KAJ1163751.1"/>
    <property type="molecule type" value="Genomic_DNA"/>
</dbReference>
<proteinExistence type="predicted"/>
<name>A0AAV7SIA1_PLEWA</name>
<accession>A0AAV7SIA1</accession>
<feature type="coiled-coil region" evidence="1">
    <location>
        <begin position="37"/>
        <end position="78"/>
    </location>
</feature>
<evidence type="ECO:0000313" key="3">
    <source>
        <dbReference type="Proteomes" id="UP001066276"/>
    </source>
</evidence>
<evidence type="ECO:0000256" key="1">
    <source>
        <dbReference type="SAM" id="Coils"/>
    </source>
</evidence>
<dbReference type="Proteomes" id="UP001066276">
    <property type="component" value="Chromosome 4_2"/>
</dbReference>
<dbReference type="Gene3D" id="1.20.5.170">
    <property type="match status" value="1"/>
</dbReference>
<sequence>MFKTIAATNYDLSYKVNAVAIKLGPLRADQQKLAGRVPHVEREVTEIDQTVQDLEEQMHSLTSNVRELEARAEESKERSHHNNLRIVGILEGRDSTDPTLCFKQWLSQKVAKQINCLITFSWNVLIECHHKVLHWGHPQDQ</sequence>
<reference evidence="2" key="1">
    <citation type="journal article" date="2022" name="bioRxiv">
        <title>Sequencing and chromosome-scale assembly of the giantPleurodeles waltlgenome.</title>
        <authorList>
            <person name="Brown T."/>
            <person name="Elewa A."/>
            <person name="Iarovenko S."/>
            <person name="Subramanian E."/>
            <person name="Araus A.J."/>
            <person name="Petzold A."/>
            <person name="Susuki M."/>
            <person name="Suzuki K.-i.T."/>
            <person name="Hayashi T."/>
            <person name="Toyoda A."/>
            <person name="Oliveira C."/>
            <person name="Osipova E."/>
            <person name="Leigh N.D."/>
            <person name="Simon A."/>
            <person name="Yun M.H."/>
        </authorList>
    </citation>
    <scope>NUCLEOTIDE SEQUENCE</scope>
    <source>
        <strain evidence="2">20211129_DDA</strain>
        <tissue evidence="2">Liver</tissue>
    </source>
</reference>
<keyword evidence="1" id="KW-0175">Coiled coil</keyword>
<dbReference type="AlphaFoldDB" id="A0AAV7SIA1"/>
<comment type="caution">
    <text evidence="2">The sequence shown here is derived from an EMBL/GenBank/DDBJ whole genome shotgun (WGS) entry which is preliminary data.</text>
</comment>
<organism evidence="2 3">
    <name type="scientific">Pleurodeles waltl</name>
    <name type="common">Iberian ribbed newt</name>
    <dbReference type="NCBI Taxonomy" id="8319"/>
    <lineage>
        <taxon>Eukaryota</taxon>
        <taxon>Metazoa</taxon>
        <taxon>Chordata</taxon>
        <taxon>Craniata</taxon>
        <taxon>Vertebrata</taxon>
        <taxon>Euteleostomi</taxon>
        <taxon>Amphibia</taxon>
        <taxon>Batrachia</taxon>
        <taxon>Caudata</taxon>
        <taxon>Salamandroidea</taxon>
        <taxon>Salamandridae</taxon>
        <taxon>Pleurodelinae</taxon>
        <taxon>Pleurodeles</taxon>
    </lineage>
</organism>
<dbReference type="SUPFAM" id="SSF57997">
    <property type="entry name" value="Tropomyosin"/>
    <property type="match status" value="1"/>
</dbReference>